<organism evidence="1 2">
    <name type="scientific">Dermacentor silvarum</name>
    <name type="common">Tick</name>
    <dbReference type="NCBI Taxonomy" id="543639"/>
    <lineage>
        <taxon>Eukaryota</taxon>
        <taxon>Metazoa</taxon>
        <taxon>Ecdysozoa</taxon>
        <taxon>Arthropoda</taxon>
        <taxon>Chelicerata</taxon>
        <taxon>Arachnida</taxon>
        <taxon>Acari</taxon>
        <taxon>Parasitiformes</taxon>
        <taxon>Ixodida</taxon>
        <taxon>Ixodoidea</taxon>
        <taxon>Ixodidae</taxon>
        <taxon>Rhipicephalinae</taxon>
        <taxon>Dermacentor</taxon>
    </lineage>
</organism>
<sequence>MPERFAPVFVAIVCSSNDVPVPCVSLRTNTRTAMSHDAVMYFLALIEQRPALWDVSNDDYQIRTLKQSLWEEITAQMTRKWPSFGPYNTESLKTLFANKRRTYRLERKKMRDKGLPDTAEAYTGKWRYFRVLDNFLRNVMQAKAPNESLEEQEPETGQEGFEEVLLPDDFGDESPQFHILGGSSVASTRASSPEVGQAQPESSKRRRDPEPSSTPLLLCSSENSRRPREPEPSTTPYDLWAQSQSLAKIARAVEQTIDVDDAAGHFGKTVAALLRPLDGKRLVRCQAEILGVIEKHLAE</sequence>
<evidence type="ECO:0000313" key="1">
    <source>
        <dbReference type="EMBL" id="KAH7934331.1"/>
    </source>
</evidence>
<name>A0ACB8C6F4_DERSI</name>
<evidence type="ECO:0000313" key="2">
    <source>
        <dbReference type="Proteomes" id="UP000821865"/>
    </source>
</evidence>
<accession>A0ACB8C6F4</accession>
<protein>
    <submittedName>
        <fullName evidence="1">Uncharacterized protein</fullName>
    </submittedName>
</protein>
<proteinExistence type="predicted"/>
<reference evidence="1" key="1">
    <citation type="submission" date="2020-05" db="EMBL/GenBank/DDBJ databases">
        <title>Large-scale comparative analyses of tick genomes elucidate their genetic diversity and vector capacities.</title>
        <authorList>
            <person name="Jia N."/>
            <person name="Wang J."/>
            <person name="Shi W."/>
            <person name="Du L."/>
            <person name="Sun Y."/>
            <person name="Zhan W."/>
            <person name="Jiang J."/>
            <person name="Wang Q."/>
            <person name="Zhang B."/>
            <person name="Ji P."/>
            <person name="Sakyi L.B."/>
            <person name="Cui X."/>
            <person name="Yuan T."/>
            <person name="Jiang B."/>
            <person name="Yang W."/>
            <person name="Lam T.T.-Y."/>
            <person name="Chang Q."/>
            <person name="Ding S."/>
            <person name="Wang X."/>
            <person name="Zhu J."/>
            <person name="Ruan X."/>
            <person name="Zhao L."/>
            <person name="Wei J."/>
            <person name="Que T."/>
            <person name="Du C."/>
            <person name="Cheng J."/>
            <person name="Dai P."/>
            <person name="Han X."/>
            <person name="Huang E."/>
            <person name="Gao Y."/>
            <person name="Liu J."/>
            <person name="Shao H."/>
            <person name="Ye R."/>
            <person name="Li L."/>
            <person name="Wei W."/>
            <person name="Wang X."/>
            <person name="Wang C."/>
            <person name="Yang T."/>
            <person name="Huo Q."/>
            <person name="Li W."/>
            <person name="Guo W."/>
            <person name="Chen H."/>
            <person name="Zhou L."/>
            <person name="Ni X."/>
            <person name="Tian J."/>
            <person name="Zhou Y."/>
            <person name="Sheng Y."/>
            <person name="Liu T."/>
            <person name="Pan Y."/>
            <person name="Xia L."/>
            <person name="Li J."/>
            <person name="Zhao F."/>
            <person name="Cao W."/>
        </authorList>
    </citation>
    <scope>NUCLEOTIDE SEQUENCE</scope>
    <source>
        <strain evidence="1">Dsil-2018</strain>
    </source>
</reference>
<dbReference type="EMBL" id="CM023478">
    <property type="protein sequence ID" value="KAH7934331.1"/>
    <property type="molecule type" value="Genomic_DNA"/>
</dbReference>
<gene>
    <name evidence="1" type="ORF">HPB49_024947</name>
</gene>
<keyword evidence="2" id="KW-1185">Reference proteome</keyword>
<comment type="caution">
    <text evidence="1">The sequence shown here is derived from an EMBL/GenBank/DDBJ whole genome shotgun (WGS) entry which is preliminary data.</text>
</comment>
<dbReference type="Proteomes" id="UP000821865">
    <property type="component" value="Chromosome 9"/>
</dbReference>